<comment type="caution">
    <text evidence="3">The sequence shown here is derived from an EMBL/GenBank/DDBJ whole genome shotgun (WGS) entry which is preliminary data.</text>
</comment>
<accession>A0A7J7IDM1</accession>
<dbReference type="InterPro" id="IPR035899">
    <property type="entry name" value="DBL_dom_sf"/>
</dbReference>
<dbReference type="SUPFAM" id="SSF48065">
    <property type="entry name" value="DBL homology domain (DH-domain)"/>
    <property type="match status" value="1"/>
</dbReference>
<dbReference type="Proteomes" id="UP000530660">
    <property type="component" value="Unassembled WGS sequence"/>
</dbReference>
<keyword evidence="1" id="KW-0175">Coiled coil</keyword>
<dbReference type="InterPro" id="IPR000219">
    <property type="entry name" value="DH_dom"/>
</dbReference>
<dbReference type="PROSITE" id="PS50010">
    <property type="entry name" value="DH_2"/>
    <property type="match status" value="1"/>
</dbReference>
<dbReference type="SMART" id="SM00325">
    <property type="entry name" value="RhoGEF"/>
    <property type="match status" value="1"/>
</dbReference>
<dbReference type="CDD" id="cd00160">
    <property type="entry name" value="RhoGEF"/>
    <property type="match status" value="1"/>
</dbReference>
<evidence type="ECO:0000259" key="2">
    <source>
        <dbReference type="PROSITE" id="PS50010"/>
    </source>
</evidence>
<dbReference type="EMBL" id="VWRR01000020">
    <property type="protein sequence ID" value="KAF6000421.1"/>
    <property type="molecule type" value="Genomic_DNA"/>
</dbReference>
<dbReference type="Gene3D" id="1.20.900.10">
    <property type="entry name" value="Dbl homology (DH) domain"/>
    <property type="match status" value="1"/>
</dbReference>
<gene>
    <name evidence="3" type="primary">PLEKHG1</name>
    <name evidence="3" type="ORF">F1559_001280</name>
</gene>
<reference evidence="3 4" key="1">
    <citation type="journal article" date="2020" name="J. Phycol.">
        <title>Comparative genome analysis reveals Cyanidiococcus gen. nov., a new extremophilic red algal genus sister to Cyanidioschyzon (Cyanidioschyzonaceae, Rhodophyta).</title>
        <authorList>
            <person name="Liu S.-L."/>
            <person name="Chiang Y.-R."/>
            <person name="Yoon H.S."/>
            <person name="Fu H.-Y."/>
        </authorList>
    </citation>
    <scope>NUCLEOTIDE SEQUENCE [LARGE SCALE GENOMIC DNA]</scope>
    <source>
        <strain evidence="3 4">THAL066</strain>
    </source>
</reference>
<dbReference type="OrthoDB" id="1594986at2759"/>
<dbReference type="PANTHER" id="PTHR12673">
    <property type="entry name" value="FACIOGENITAL DYSPLASIA PROTEIN"/>
    <property type="match status" value="1"/>
</dbReference>
<keyword evidence="4" id="KW-1185">Reference proteome</keyword>
<sequence>MGWKGIQQRLVYRARLYALIKECSKDASVELGYGKERHILPVSVLSKATLATTPTTYERTGASEWVSMRVELIETYWLEANDSRTDVGKQHNVGVYLLLFEPPSALLPSSALDVGQCSWQSELGTDILWIECCRTRYCRRSPTTGSKPPRTRFATVGLREAFPSAVLNSATERSITRITEGLLLQERKGRHTLLNALLDEMLRSKATLAGISDRFVRAVYELVSTEAVYAADLQTILRAFLHPIRDAYKVGLLPAERERLLISSFSNVEVLAKVHQDLVQELHDCFREWQVPSLSSVAATPARDAGDALPLDRVARILLSKAFLFHLYSQYCSDFVERSENLERVLQQDSTIRDFLQRCESSELCHGESLGSFLIKPVQRLTRYGLLIHKIRRESVGRPCEQELHEAERRLGEIAELANKRQELAEDSRRLAALCLECGGDQRVIAPGRRIMRIQDVQYLEKRLSDDTSGENAQAGRLVLFQDALMLLRSKTSRRRKAGFVIQWIVPIGTLTVRELHDHAGFSANDCTFLTGSETADWLDAFEEVAAKRNPTRKSWEENLSPPTHDAVEFWGAHAELRHQRRKAFH</sequence>
<dbReference type="AlphaFoldDB" id="A0A7J7IDM1"/>
<evidence type="ECO:0000256" key="1">
    <source>
        <dbReference type="SAM" id="Coils"/>
    </source>
</evidence>
<evidence type="ECO:0000313" key="4">
    <source>
        <dbReference type="Proteomes" id="UP000530660"/>
    </source>
</evidence>
<dbReference type="GO" id="GO:0005737">
    <property type="term" value="C:cytoplasm"/>
    <property type="evidence" value="ECO:0007669"/>
    <property type="project" value="TreeGrafter"/>
</dbReference>
<feature type="coiled-coil region" evidence="1">
    <location>
        <begin position="407"/>
        <end position="434"/>
    </location>
</feature>
<dbReference type="PANTHER" id="PTHR12673:SF159">
    <property type="entry name" value="LD03170P"/>
    <property type="match status" value="1"/>
</dbReference>
<name>A0A7J7IDM1_9RHOD</name>
<dbReference type="InterPro" id="IPR051092">
    <property type="entry name" value="FYVE_RhoGEF_PH"/>
</dbReference>
<organism evidence="3 4">
    <name type="scientific">Cyanidiococcus yangmingshanensis</name>
    <dbReference type="NCBI Taxonomy" id="2690220"/>
    <lineage>
        <taxon>Eukaryota</taxon>
        <taxon>Rhodophyta</taxon>
        <taxon>Bangiophyceae</taxon>
        <taxon>Cyanidiales</taxon>
        <taxon>Cyanidiaceae</taxon>
        <taxon>Cyanidiococcus</taxon>
    </lineage>
</organism>
<proteinExistence type="predicted"/>
<dbReference type="Pfam" id="PF00621">
    <property type="entry name" value="RhoGEF"/>
    <property type="match status" value="1"/>
</dbReference>
<dbReference type="GO" id="GO:0005085">
    <property type="term" value="F:guanyl-nucleotide exchange factor activity"/>
    <property type="evidence" value="ECO:0007669"/>
    <property type="project" value="InterPro"/>
</dbReference>
<evidence type="ECO:0000313" key="3">
    <source>
        <dbReference type="EMBL" id="KAF6000421.1"/>
    </source>
</evidence>
<feature type="domain" description="DH" evidence="2">
    <location>
        <begin position="214"/>
        <end position="421"/>
    </location>
</feature>
<protein>
    <submittedName>
        <fullName evidence="3">Pleckstrin y domain containing, G (With RhoGef domain) member</fullName>
    </submittedName>
</protein>